<dbReference type="InterPro" id="IPR002616">
    <property type="entry name" value="tRNA_ribo_trans-like"/>
</dbReference>
<dbReference type="SUPFAM" id="SSF51713">
    <property type="entry name" value="tRNA-guanine transglycosylase"/>
    <property type="match status" value="1"/>
</dbReference>
<dbReference type="RefSeq" id="WP_148540136.1">
    <property type="nucleotide sequence ID" value="NZ_VSDQ01000250.1"/>
</dbReference>
<accession>A0A5D0J1X6</accession>
<dbReference type="PANTHER" id="PTHR46499:SF1">
    <property type="entry name" value="QUEUINE TRNA-RIBOSYLTRANSFERASE"/>
    <property type="match status" value="1"/>
</dbReference>
<dbReference type="Pfam" id="PF01702">
    <property type="entry name" value="TGT"/>
    <property type="match status" value="1"/>
</dbReference>
<dbReference type="InterPro" id="IPR050076">
    <property type="entry name" value="ArchSynthase1/Queuine_TRR"/>
</dbReference>
<organism evidence="3 4">
    <name type="scientific">Seonamhaeicola marinus</name>
    <dbReference type="NCBI Taxonomy" id="1912246"/>
    <lineage>
        <taxon>Bacteria</taxon>
        <taxon>Pseudomonadati</taxon>
        <taxon>Bacteroidota</taxon>
        <taxon>Flavobacteriia</taxon>
        <taxon>Flavobacteriales</taxon>
        <taxon>Flavobacteriaceae</taxon>
    </lineage>
</organism>
<keyword evidence="3" id="KW-0328">Glycosyltransferase</keyword>
<feature type="non-terminal residue" evidence="3">
    <location>
        <position position="1"/>
    </location>
</feature>
<dbReference type="PANTHER" id="PTHR46499">
    <property type="entry name" value="QUEUINE TRNA-RIBOSYLTRANSFERASE"/>
    <property type="match status" value="1"/>
</dbReference>
<sequence length="97" mass="11106">GTPINILENIALGVDMFDCVMPTRNARNGMLFTAHGTINIKNKKWEDDFSPIDEMGITFVDTEYSKAYLRHLFSVNELLGKQIATIHNLGFYLWLVR</sequence>
<evidence type="ECO:0000313" key="3">
    <source>
        <dbReference type="EMBL" id="TYA88607.1"/>
    </source>
</evidence>
<evidence type="ECO:0000256" key="1">
    <source>
        <dbReference type="ARBA" id="ARBA00022694"/>
    </source>
</evidence>
<dbReference type="NCBIfam" id="TIGR00449">
    <property type="entry name" value="tgt_general"/>
    <property type="match status" value="1"/>
</dbReference>
<feature type="domain" description="tRNA-guanine(15) transglycosylase-like" evidence="2">
    <location>
        <begin position="1"/>
        <end position="97"/>
    </location>
</feature>
<dbReference type="OrthoDB" id="9805417at2"/>
<reference evidence="3 4" key="1">
    <citation type="submission" date="2019-08" db="EMBL/GenBank/DDBJ databases">
        <title>Seonamhaeicola sediminis sp. nov., isolated from marine sediment.</title>
        <authorList>
            <person name="Cao W.R."/>
        </authorList>
    </citation>
    <scope>NUCLEOTIDE SEQUENCE [LARGE SCALE GENOMIC DNA]</scope>
    <source>
        <strain evidence="3 4">B011</strain>
    </source>
</reference>
<dbReference type="Gene3D" id="3.20.20.105">
    <property type="entry name" value="Queuine tRNA-ribosyltransferase-like"/>
    <property type="match status" value="1"/>
</dbReference>
<dbReference type="Proteomes" id="UP000323930">
    <property type="component" value="Unassembled WGS sequence"/>
</dbReference>
<name>A0A5D0J1X6_9FLAO</name>
<feature type="non-terminal residue" evidence="3">
    <location>
        <position position="97"/>
    </location>
</feature>
<comment type="caution">
    <text evidence="3">The sequence shown here is derived from an EMBL/GenBank/DDBJ whole genome shotgun (WGS) entry which is preliminary data.</text>
</comment>
<dbReference type="InterPro" id="IPR036511">
    <property type="entry name" value="TGT-like_sf"/>
</dbReference>
<dbReference type="EMBL" id="VSDQ01000250">
    <property type="protein sequence ID" value="TYA88607.1"/>
    <property type="molecule type" value="Genomic_DNA"/>
</dbReference>
<keyword evidence="3" id="KW-0808">Transferase</keyword>
<evidence type="ECO:0000313" key="4">
    <source>
        <dbReference type="Proteomes" id="UP000323930"/>
    </source>
</evidence>
<gene>
    <name evidence="3" type="ORF">FUA24_03800</name>
</gene>
<proteinExistence type="predicted"/>
<dbReference type="AlphaFoldDB" id="A0A5D0J1X6"/>
<protein>
    <submittedName>
        <fullName evidence="3">tRNA-guanine transglycosylase</fullName>
        <ecNumber evidence="3">2.4.2.-</ecNumber>
    </submittedName>
</protein>
<dbReference type="GO" id="GO:0005829">
    <property type="term" value="C:cytosol"/>
    <property type="evidence" value="ECO:0007669"/>
    <property type="project" value="TreeGrafter"/>
</dbReference>
<dbReference type="EC" id="2.4.2.-" evidence="3"/>
<dbReference type="GO" id="GO:0008616">
    <property type="term" value="P:tRNA queuosine(34) biosynthetic process"/>
    <property type="evidence" value="ECO:0007669"/>
    <property type="project" value="TreeGrafter"/>
</dbReference>
<keyword evidence="4" id="KW-1185">Reference proteome</keyword>
<evidence type="ECO:0000259" key="2">
    <source>
        <dbReference type="Pfam" id="PF01702"/>
    </source>
</evidence>
<keyword evidence="1" id="KW-0819">tRNA processing</keyword>
<dbReference type="GO" id="GO:0016757">
    <property type="term" value="F:glycosyltransferase activity"/>
    <property type="evidence" value="ECO:0007669"/>
    <property type="project" value="UniProtKB-KW"/>
</dbReference>